<feature type="transmembrane region" description="Helical" evidence="17">
    <location>
        <begin position="194"/>
        <end position="212"/>
    </location>
</feature>
<feature type="transmembrane region" description="Helical" evidence="17">
    <location>
        <begin position="344"/>
        <end position="365"/>
    </location>
</feature>
<evidence type="ECO:0000313" key="19">
    <source>
        <dbReference type="Proteomes" id="UP000049979"/>
    </source>
</evidence>
<comment type="catalytic activity">
    <reaction evidence="15">
        <text>[GlcNAc-(1-&gt;4)-Mur2Ac(oyl-L-Ala-gamma-D-Glu-L-Lys-D-Ala-D-Ala)](n)-di-trans,octa-cis-undecaprenyl diphosphate + beta-D-GlcNAc-(1-&gt;4)-Mur2Ac(oyl-L-Ala-gamma-D-Glu-L-Lys-D-Ala-D-Ala)-di-trans,octa-cis-undecaprenyl diphosphate = [GlcNAc-(1-&gt;4)-Mur2Ac(oyl-L-Ala-gamma-D-Glu-L-Lys-D-Ala-D-Ala)](n+1)-di-trans,octa-cis-undecaprenyl diphosphate + di-trans,octa-cis-undecaprenyl diphosphate + H(+)</text>
        <dbReference type="Rhea" id="RHEA:23708"/>
        <dbReference type="Rhea" id="RHEA-COMP:9602"/>
        <dbReference type="Rhea" id="RHEA-COMP:9603"/>
        <dbReference type="ChEBI" id="CHEBI:15378"/>
        <dbReference type="ChEBI" id="CHEBI:58405"/>
        <dbReference type="ChEBI" id="CHEBI:60033"/>
        <dbReference type="ChEBI" id="CHEBI:78435"/>
        <dbReference type="EC" id="2.4.99.28"/>
    </reaction>
</comment>
<name>A0A0M6WVC7_9FIRM</name>
<keyword evidence="3" id="KW-0808">Transferase</keyword>
<evidence type="ECO:0000256" key="14">
    <source>
        <dbReference type="ARBA" id="ARBA00044770"/>
    </source>
</evidence>
<dbReference type="GO" id="GO:0008360">
    <property type="term" value="P:regulation of cell shape"/>
    <property type="evidence" value="ECO:0007669"/>
    <property type="project" value="UniProtKB-KW"/>
</dbReference>
<dbReference type="GO" id="GO:0015648">
    <property type="term" value="F:lipid-linked peptidoglycan transporter activity"/>
    <property type="evidence" value="ECO:0007669"/>
    <property type="project" value="TreeGrafter"/>
</dbReference>
<evidence type="ECO:0000256" key="9">
    <source>
        <dbReference type="ARBA" id="ARBA00032370"/>
    </source>
</evidence>
<evidence type="ECO:0000256" key="15">
    <source>
        <dbReference type="ARBA" id="ARBA00049902"/>
    </source>
</evidence>
<keyword evidence="6" id="KW-0573">Peptidoglycan synthesis</keyword>
<evidence type="ECO:0000256" key="7">
    <source>
        <dbReference type="ARBA" id="ARBA00022989"/>
    </source>
</evidence>
<dbReference type="GO" id="GO:0005886">
    <property type="term" value="C:plasma membrane"/>
    <property type="evidence" value="ECO:0007669"/>
    <property type="project" value="TreeGrafter"/>
</dbReference>
<keyword evidence="5" id="KW-0133">Cell shape</keyword>
<dbReference type="InterPro" id="IPR001182">
    <property type="entry name" value="FtsW/RodA"/>
</dbReference>
<evidence type="ECO:0000256" key="12">
    <source>
        <dbReference type="ARBA" id="ARBA00041185"/>
    </source>
</evidence>
<dbReference type="GO" id="GO:0009252">
    <property type="term" value="P:peptidoglycan biosynthetic process"/>
    <property type="evidence" value="ECO:0007669"/>
    <property type="project" value="UniProtKB-KW"/>
</dbReference>
<evidence type="ECO:0000256" key="1">
    <source>
        <dbReference type="ARBA" id="ARBA00004141"/>
    </source>
</evidence>
<dbReference type="OrthoDB" id="9812661at2"/>
<keyword evidence="4 17" id="KW-0812">Transmembrane</keyword>
<keyword evidence="2" id="KW-0328">Glycosyltransferase</keyword>
<keyword evidence="7 17" id="KW-1133">Transmembrane helix</keyword>
<dbReference type="STRING" id="301302.ERS852420_01226"/>
<organism evidence="18 19">
    <name type="scientific">Roseburia faecis</name>
    <dbReference type="NCBI Taxonomy" id="301302"/>
    <lineage>
        <taxon>Bacteria</taxon>
        <taxon>Bacillati</taxon>
        <taxon>Bacillota</taxon>
        <taxon>Clostridia</taxon>
        <taxon>Lachnospirales</taxon>
        <taxon>Lachnospiraceae</taxon>
        <taxon>Roseburia</taxon>
    </lineage>
</organism>
<comment type="function">
    <text evidence="16">Peptidoglycan polymerase that is essential for cell division.</text>
</comment>
<evidence type="ECO:0000256" key="17">
    <source>
        <dbReference type="SAM" id="Phobius"/>
    </source>
</evidence>
<dbReference type="EC" id="2.4.99.28" evidence="14"/>
<feature type="transmembrane region" description="Helical" evidence="17">
    <location>
        <begin position="83"/>
        <end position="100"/>
    </location>
</feature>
<dbReference type="Pfam" id="PF01098">
    <property type="entry name" value="FTSW_RODA_SPOVE"/>
    <property type="match status" value="1"/>
</dbReference>
<accession>A0A0M6WVC7</accession>
<evidence type="ECO:0000256" key="11">
    <source>
        <dbReference type="ARBA" id="ARBA00038053"/>
    </source>
</evidence>
<evidence type="ECO:0000256" key="6">
    <source>
        <dbReference type="ARBA" id="ARBA00022984"/>
    </source>
</evidence>
<sequence>MPKRRRGEKKTTYFDYNLLFIIIFLLCFGLVMLYSSSSYTSANKYGDSAHYLKLQARNIAIGLVFMFYFAKKDYHVWRKFGRLAYWGALGFCFVVLAKVPGLTRSSHGQSRWIQVGPIGFQPSELAKIAIIIYLAMLIERIPKQLDKVSSMAKVGIRLVPLVLFVAVNNLSTAIIILGIAVCMLFVASPKYKEFFVVAVLGVLFIFAFINIASYRSDRVEAWKHPETAGDKGYQTMQALYAIGSGKLFGKGLGQSLQKLGNVPEAQNDMIFSIICEELGLFGAVCVILLFVLMLWRMMVIANNAKDLYGALLVTGIMSHIAIQVVLNIAVVTNTIPNTGVILPFISYGGTSLVFLMAEMGLALSVSKGIRLDTIE</sequence>
<evidence type="ECO:0000256" key="3">
    <source>
        <dbReference type="ARBA" id="ARBA00022679"/>
    </source>
</evidence>
<keyword evidence="18" id="KW-0132">Cell division</keyword>
<evidence type="ECO:0000256" key="8">
    <source>
        <dbReference type="ARBA" id="ARBA00023136"/>
    </source>
</evidence>
<proteinExistence type="inferred from homology"/>
<dbReference type="GO" id="GO:0032153">
    <property type="term" value="C:cell division site"/>
    <property type="evidence" value="ECO:0007669"/>
    <property type="project" value="TreeGrafter"/>
</dbReference>
<keyword evidence="8 17" id="KW-0472">Membrane</keyword>
<feature type="transmembrane region" description="Helical" evidence="17">
    <location>
        <begin position="269"/>
        <end position="295"/>
    </location>
</feature>
<dbReference type="GO" id="GO:0051301">
    <property type="term" value="P:cell division"/>
    <property type="evidence" value="ECO:0007669"/>
    <property type="project" value="UniProtKB-KW"/>
</dbReference>
<dbReference type="GO" id="GO:0008955">
    <property type="term" value="F:peptidoglycan glycosyltransferase activity"/>
    <property type="evidence" value="ECO:0007669"/>
    <property type="project" value="UniProtKB-EC"/>
</dbReference>
<feature type="transmembrane region" description="Helical" evidence="17">
    <location>
        <begin position="307"/>
        <end position="332"/>
    </location>
</feature>
<dbReference type="PANTHER" id="PTHR30474:SF2">
    <property type="entry name" value="PEPTIDOGLYCAN GLYCOSYLTRANSFERASE FTSW-RELATED"/>
    <property type="match status" value="1"/>
</dbReference>
<evidence type="ECO:0000256" key="2">
    <source>
        <dbReference type="ARBA" id="ARBA00022676"/>
    </source>
</evidence>
<dbReference type="Proteomes" id="UP000049979">
    <property type="component" value="Unassembled WGS sequence"/>
</dbReference>
<comment type="similarity">
    <text evidence="11">Belongs to the SEDS family. FtsW subfamily.</text>
</comment>
<feature type="transmembrane region" description="Helical" evidence="17">
    <location>
        <begin position="12"/>
        <end position="34"/>
    </location>
</feature>
<gene>
    <name evidence="18" type="ORF">M72_13421</name>
</gene>
<comment type="subcellular location">
    <subcellularLocation>
        <location evidence="1">Membrane</location>
        <topology evidence="1">Multi-pass membrane protein</topology>
    </subcellularLocation>
</comment>
<keyword evidence="19" id="KW-1185">Reference proteome</keyword>
<evidence type="ECO:0000256" key="13">
    <source>
        <dbReference type="ARBA" id="ARBA00041418"/>
    </source>
</evidence>
<feature type="transmembrane region" description="Helical" evidence="17">
    <location>
        <begin position="120"/>
        <end position="138"/>
    </location>
</feature>
<feature type="transmembrane region" description="Helical" evidence="17">
    <location>
        <begin position="158"/>
        <end position="188"/>
    </location>
</feature>
<feature type="transmembrane region" description="Helical" evidence="17">
    <location>
        <begin position="54"/>
        <end position="71"/>
    </location>
</feature>
<evidence type="ECO:0000256" key="16">
    <source>
        <dbReference type="ARBA" id="ARBA00049966"/>
    </source>
</evidence>
<dbReference type="PANTHER" id="PTHR30474">
    <property type="entry name" value="CELL CYCLE PROTEIN"/>
    <property type="match status" value="1"/>
</dbReference>
<evidence type="ECO:0000256" key="10">
    <source>
        <dbReference type="ARBA" id="ARBA00033270"/>
    </source>
</evidence>
<dbReference type="EMBL" id="CVRR01000048">
    <property type="protein sequence ID" value="CRL41702.1"/>
    <property type="molecule type" value="Genomic_DNA"/>
</dbReference>
<dbReference type="RefSeq" id="WP_055068524.1">
    <property type="nucleotide sequence ID" value="NZ_CP173697.1"/>
</dbReference>
<evidence type="ECO:0000256" key="5">
    <source>
        <dbReference type="ARBA" id="ARBA00022960"/>
    </source>
</evidence>
<reference evidence="19" key="1">
    <citation type="submission" date="2015-05" db="EMBL/GenBank/DDBJ databases">
        <authorList>
            <consortium name="Pathogen Informatics"/>
        </authorList>
    </citation>
    <scope>NUCLEOTIDE SEQUENCE [LARGE SCALE GENOMIC DNA]</scope>
    <source>
        <strain evidence="19">M72</strain>
    </source>
</reference>
<evidence type="ECO:0000313" key="18">
    <source>
        <dbReference type="EMBL" id="CRL41702.1"/>
    </source>
</evidence>
<keyword evidence="18" id="KW-0131">Cell cycle</keyword>
<protein>
    <recommendedName>
        <fullName evidence="12">Probable peptidoglycan glycosyltransferase FtsW</fullName>
        <ecNumber evidence="14">2.4.99.28</ecNumber>
    </recommendedName>
    <alternativeName>
        <fullName evidence="13">Cell division protein FtsW</fullName>
    </alternativeName>
    <alternativeName>
        <fullName evidence="10">Cell wall polymerase</fullName>
    </alternativeName>
    <alternativeName>
        <fullName evidence="9">Peptidoglycan polymerase</fullName>
    </alternativeName>
</protein>
<evidence type="ECO:0000256" key="4">
    <source>
        <dbReference type="ARBA" id="ARBA00022692"/>
    </source>
</evidence>
<dbReference type="AlphaFoldDB" id="A0A0M6WVC7"/>